<dbReference type="OrthoDB" id="9808289at2"/>
<evidence type="ECO:0000256" key="11">
    <source>
        <dbReference type="ARBA" id="ARBA00032707"/>
    </source>
</evidence>
<keyword evidence="14" id="KW-0961">Cell wall biogenesis/degradation</keyword>
<keyword evidence="7 14" id="KW-0378">Hydrolase</keyword>
<feature type="transmembrane region" description="Helical" evidence="14">
    <location>
        <begin position="206"/>
        <end position="224"/>
    </location>
</feature>
<dbReference type="GO" id="GO:0005886">
    <property type="term" value="C:plasma membrane"/>
    <property type="evidence" value="ECO:0007669"/>
    <property type="project" value="UniProtKB-SubCell"/>
</dbReference>
<evidence type="ECO:0000256" key="10">
    <source>
        <dbReference type="ARBA" id="ARBA00023251"/>
    </source>
</evidence>
<dbReference type="PANTHER" id="PTHR30622:SF2">
    <property type="entry name" value="UNDECAPRENYL-DIPHOSPHATASE"/>
    <property type="match status" value="1"/>
</dbReference>
<dbReference type="GO" id="GO:0046677">
    <property type="term" value="P:response to antibiotic"/>
    <property type="evidence" value="ECO:0007669"/>
    <property type="project" value="UniProtKB-UniRule"/>
</dbReference>
<dbReference type="PATRIC" id="fig|880071.3.peg.2022"/>
<evidence type="ECO:0000256" key="8">
    <source>
        <dbReference type="ARBA" id="ARBA00022989"/>
    </source>
</evidence>
<comment type="function">
    <text evidence="14">Catalyzes the dephosphorylation of undecaprenyl diphosphate (UPP). Confers resistance to bacitracin.</text>
</comment>
<keyword evidence="14" id="KW-0133">Cell shape</keyword>
<dbReference type="InterPro" id="IPR003824">
    <property type="entry name" value="UppP"/>
</dbReference>
<dbReference type="STRING" id="880071.Fleli_2034"/>
<gene>
    <name evidence="14" type="primary">uppP</name>
    <name evidence="15" type="ordered locus">Fleli_2034</name>
</gene>
<feature type="transmembrane region" description="Helical" evidence="14">
    <location>
        <begin position="42"/>
        <end position="61"/>
    </location>
</feature>
<dbReference type="RefSeq" id="WP_014797865.1">
    <property type="nucleotide sequence ID" value="NC_018018.1"/>
</dbReference>
<evidence type="ECO:0000256" key="13">
    <source>
        <dbReference type="ARBA" id="ARBA00047594"/>
    </source>
</evidence>
<comment type="similarity">
    <text evidence="2 14">Belongs to the UppP family.</text>
</comment>
<dbReference type="KEGG" id="fli:Fleli_2034"/>
<dbReference type="Proteomes" id="UP000006054">
    <property type="component" value="Chromosome"/>
</dbReference>
<evidence type="ECO:0000256" key="5">
    <source>
        <dbReference type="ARBA" id="ARBA00022475"/>
    </source>
</evidence>
<feature type="transmembrane region" description="Helical" evidence="14">
    <location>
        <begin position="82"/>
        <end position="100"/>
    </location>
</feature>
<dbReference type="GO" id="GO:0008360">
    <property type="term" value="P:regulation of cell shape"/>
    <property type="evidence" value="ECO:0007669"/>
    <property type="project" value="UniProtKB-KW"/>
</dbReference>
<evidence type="ECO:0000256" key="6">
    <source>
        <dbReference type="ARBA" id="ARBA00022692"/>
    </source>
</evidence>
<evidence type="ECO:0000256" key="3">
    <source>
        <dbReference type="ARBA" id="ARBA00012374"/>
    </source>
</evidence>
<dbReference type="EMBL" id="CP003345">
    <property type="protein sequence ID" value="AFM04418.1"/>
    <property type="molecule type" value="Genomic_DNA"/>
</dbReference>
<comment type="catalytic activity">
    <reaction evidence="13 14">
        <text>di-trans,octa-cis-undecaprenyl diphosphate + H2O = di-trans,octa-cis-undecaprenyl phosphate + phosphate + H(+)</text>
        <dbReference type="Rhea" id="RHEA:28094"/>
        <dbReference type="ChEBI" id="CHEBI:15377"/>
        <dbReference type="ChEBI" id="CHEBI:15378"/>
        <dbReference type="ChEBI" id="CHEBI:43474"/>
        <dbReference type="ChEBI" id="CHEBI:58405"/>
        <dbReference type="ChEBI" id="CHEBI:60392"/>
        <dbReference type="EC" id="3.6.1.27"/>
    </reaction>
</comment>
<dbReference type="eggNOG" id="COG1968">
    <property type="taxonomic scope" value="Bacteria"/>
</dbReference>
<evidence type="ECO:0000256" key="1">
    <source>
        <dbReference type="ARBA" id="ARBA00004651"/>
    </source>
</evidence>
<comment type="subcellular location">
    <subcellularLocation>
        <location evidence="14">Cell inner membrane</location>
        <topology evidence="14">Multi-pass membrane protein</topology>
    </subcellularLocation>
    <subcellularLocation>
        <location evidence="1">Cell membrane</location>
        <topology evidence="1">Multi-pass membrane protein</topology>
    </subcellularLocation>
</comment>
<dbReference type="Pfam" id="PF02673">
    <property type="entry name" value="BacA"/>
    <property type="match status" value="1"/>
</dbReference>
<evidence type="ECO:0000256" key="14">
    <source>
        <dbReference type="HAMAP-Rule" id="MF_01006"/>
    </source>
</evidence>
<keyword evidence="14" id="KW-0997">Cell inner membrane</keyword>
<keyword evidence="9 14" id="KW-0472">Membrane</keyword>
<evidence type="ECO:0000256" key="2">
    <source>
        <dbReference type="ARBA" id="ARBA00010621"/>
    </source>
</evidence>
<feature type="transmembrane region" description="Helical" evidence="14">
    <location>
        <begin position="269"/>
        <end position="286"/>
    </location>
</feature>
<protein>
    <recommendedName>
        <fullName evidence="4 14">Undecaprenyl-diphosphatase</fullName>
        <ecNumber evidence="3 14">3.6.1.27</ecNumber>
    </recommendedName>
    <alternativeName>
        <fullName evidence="12 14">Bacitracin resistance protein</fullName>
    </alternativeName>
    <alternativeName>
        <fullName evidence="11 14">Undecaprenyl pyrophosphate phosphatase</fullName>
    </alternativeName>
</protein>
<dbReference type="HOGENOM" id="CLU_060296_1_2_10"/>
<dbReference type="EC" id="3.6.1.27" evidence="3 14"/>
<keyword evidence="6 14" id="KW-0812">Transmembrane</keyword>
<evidence type="ECO:0000313" key="15">
    <source>
        <dbReference type="EMBL" id="AFM04418.1"/>
    </source>
</evidence>
<keyword evidence="10 14" id="KW-0046">Antibiotic resistance</keyword>
<evidence type="ECO:0000256" key="12">
    <source>
        <dbReference type="ARBA" id="ARBA00032932"/>
    </source>
</evidence>
<dbReference type="GO" id="GO:0050380">
    <property type="term" value="F:undecaprenyl-diphosphatase activity"/>
    <property type="evidence" value="ECO:0007669"/>
    <property type="project" value="UniProtKB-UniRule"/>
</dbReference>
<keyword evidence="14" id="KW-0573">Peptidoglycan synthesis</keyword>
<evidence type="ECO:0000256" key="7">
    <source>
        <dbReference type="ARBA" id="ARBA00022801"/>
    </source>
</evidence>
<sequence>MEWLEALILGILQGLTEFLPVSSSGHLELAKALLHIEPSDDLLFSIILHAATALSTVVAFRKEIGFILKGMLKFQWNDEWEFAVKIIISMIPVGIVGVFFKKYVESFFDGNIPFVGGMLLITGVLLMITRLKQENSLPTSGQKSILDDETTLKETHSQTAALNQNISYLQAFVIGLAQAIAVLPGISRSGATIATALLIGVPRSEAARFSFLMVLAPIFGATLLEFKDYFESPNPASLDISFLSIGFITAFVVGLIACYWMVELVKKRKLIYFAIYCLIVGLIALFV</sequence>
<keyword evidence="8 14" id="KW-1133">Transmembrane helix</keyword>
<keyword evidence="16" id="KW-1185">Reference proteome</keyword>
<accession>I4AKD3</accession>
<organism evidence="15 16">
    <name type="scientific">Bernardetia litoralis (strain ATCC 23117 / DSM 6794 / NBRC 15988 / NCIMB 1366 / Fx l1 / Sio-4)</name>
    <name type="common">Flexibacter litoralis</name>
    <dbReference type="NCBI Taxonomy" id="880071"/>
    <lineage>
        <taxon>Bacteria</taxon>
        <taxon>Pseudomonadati</taxon>
        <taxon>Bacteroidota</taxon>
        <taxon>Cytophagia</taxon>
        <taxon>Cytophagales</taxon>
        <taxon>Bernardetiaceae</taxon>
        <taxon>Bernardetia</taxon>
    </lineage>
</organism>
<proteinExistence type="inferred from homology"/>
<evidence type="ECO:0000313" key="16">
    <source>
        <dbReference type="Proteomes" id="UP000006054"/>
    </source>
</evidence>
<comment type="miscellaneous">
    <text evidence="14">Bacitracin is thought to be involved in the inhibition of peptidoglycan synthesis by sequestering undecaprenyl diphosphate, thereby reducing the pool of lipid carrier available.</text>
</comment>
<feature type="transmembrane region" description="Helical" evidence="14">
    <location>
        <begin position="240"/>
        <end position="262"/>
    </location>
</feature>
<name>I4AKD3_BERLS</name>
<dbReference type="GO" id="GO:0071555">
    <property type="term" value="P:cell wall organization"/>
    <property type="evidence" value="ECO:0007669"/>
    <property type="project" value="UniProtKB-KW"/>
</dbReference>
<reference evidence="16" key="1">
    <citation type="submission" date="2012-06" db="EMBL/GenBank/DDBJ databases">
        <title>The complete genome of Flexibacter litoralis DSM 6794.</title>
        <authorList>
            <person name="Lucas S."/>
            <person name="Copeland A."/>
            <person name="Lapidus A."/>
            <person name="Glavina del Rio T."/>
            <person name="Dalin E."/>
            <person name="Tice H."/>
            <person name="Bruce D."/>
            <person name="Goodwin L."/>
            <person name="Pitluck S."/>
            <person name="Peters L."/>
            <person name="Ovchinnikova G."/>
            <person name="Lu M."/>
            <person name="Kyrpides N."/>
            <person name="Mavromatis K."/>
            <person name="Ivanova N."/>
            <person name="Brettin T."/>
            <person name="Detter J.C."/>
            <person name="Han C."/>
            <person name="Larimer F."/>
            <person name="Land M."/>
            <person name="Hauser L."/>
            <person name="Markowitz V."/>
            <person name="Cheng J.-F."/>
            <person name="Hugenholtz P."/>
            <person name="Woyke T."/>
            <person name="Wu D."/>
            <person name="Spring S."/>
            <person name="Lang E."/>
            <person name="Kopitz M."/>
            <person name="Brambilla E."/>
            <person name="Klenk H.-P."/>
            <person name="Eisen J.A."/>
        </authorList>
    </citation>
    <scope>NUCLEOTIDE SEQUENCE [LARGE SCALE GENOMIC DNA]</scope>
    <source>
        <strain evidence="16">ATCC 23117 / DSM 6794 / NBRC 15988 / NCIMB 1366 / Sio-4</strain>
    </source>
</reference>
<evidence type="ECO:0000256" key="4">
    <source>
        <dbReference type="ARBA" id="ARBA00021581"/>
    </source>
</evidence>
<keyword evidence="5 14" id="KW-1003">Cell membrane</keyword>
<dbReference type="HAMAP" id="MF_01006">
    <property type="entry name" value="Undec_diphosphatase"/>
    <property type="match status" value="1"/>
</dbReference>
<dbReference type="GO" id="GO:0009252">
    <property type="term" value="P:peptidoglycan biosynthetic process"/>
    <property type="evidence" value="ECO:0007669"/>
    <property type="project" value="UniProtKB-KW"/>
</dbReference>
<dbReference type="AlphaFoldDB" id="I4AKD3"/>
<dbReference type="PANTHER" id="PTHR30622">
    <property type="entry name" value="UNDECAPRENYL-DIPHOSPHATASE"/>
    <property type="match status" value="1"/>
</dbReference>
<evidence type="ECO:0000256" key="9">
    <source>
        <dbReference type="ARBA" id="ARBA00023136"/>
    </source>
</evidence>
<feature type="transmembrane region" description="Helical" evidence="14">
    <location>
        <begin position="112"/>
        <end position="129"/>
    </location>
</feature>